<feature type="transmembrane region" description="Helical" evidence="6">
    <location>
        <begin position="58"/>
        <end position="79"/>
    </location>
</feature>
<evidence type="ECO:0000256" key="2">
    <source>
        <dbReference type="ARBA" id="ARBA00022475"/>
    </source>
</evidence>
<comment type="caution">
    <text evidence="8">The sequence shown here is derived from an EMBL/GenBank/DDBJ whole genome shotgun (WGS) entry which is preliminary data.</text>
</comment>
<feature type="domain" description="VTT" evidence="7">
    <location>
        <begin position="79"/>
        <end position="197"/>
    </location>
</feature>
<proteinExistence type="inferred from homology"/>
<dbReference type="PANTHER" id="PTHR12677:SF59">
    <property type="entry name" value="GOLGI APPARATUS MEMBRANE PROTEIN TVP38-RELATED"/>
    <property type="match status" value="1"/>
</dbReference>
<dbReference type="STRING" id="1261640.BHK98_01435"/>
<reference evidence="8 9" key="1">
    <citation type="journal article" date="2016" name="Appl. Environ. Microbiol.">
        <title>Function and Phylogeny of Bacterial Butyryl Coenzyme A:Acetate Transferases and Their Diversity in the Proximal Colon of Swine.</title>
        <authorList>
            <person name="Trachsel J."/>
            <person name="Bayles D.O."/>
            <person name="Looft T."/>
            <person name="Levine U.Y."/>
            <person name="Allen H.K."/>
        </authorList>
    </citation>
    <scope>NUCLEOTIDE SEQUENCE [LARGE SCALE GENOMIC DNA]</scope>
    <source>
        <strain evidence="8 9">68-3-10</strain>
    </source>
</reference>
<evidence type="ECO:0000256" key="1">
    <source>
        <dbReference type="ARBA" id="ARBA00004651"/>
    </source>
</evidence>
<evidence type="ECO:0000313" key="9">
    <source>
        <dbReference type="Proteomes" id="UP000187404"/>
    </source>
</evidence>
<dbReference type="GO" id="GO:0005886">
    <property type="term" value="C:plasma membrane"/>
    <property type="evidence" value="ECO:0007669"/>
    <property type="project" value="UniProtKB-SubCell"/>
</dbReference>
<comment type="similarity">
    <text evidence="6">Belongs to the TVP38/TMEM64 family.</text>
</comment>
<organism evidence="8 9">
    <name type="scientific">Hornefia porci</name>
    <dbReference type="NCBI Taxonomy" id="2652292"/>
    <lineage>
        <taxon>Bacteria</taxon>
        <taxon>Bacillati</taxon>
        <taxon>Bacillota</taxon>
        <taxon>Clostridia</taxon>
        <taxon>Peptostreptococcales</taxon>
        <taxon>Anaerovoracaceae</taxon>
        <taxon>Hornefia</taxon>
    </lineage>
</organism>
<protein>
    <recommendedName>
        <fullName evidence="6">TVP38/TMEM64 family membrane protein</fullName>
    </recommendedName>
</protein>
<feature type="transmembrane region" description="Helical" evidence="6">
    <location>
        <begin position="91"/>
        <end position="116"/>
    </location>
</feature>
<feature type="transmembrane region" description="Helical" evidence="6">
    <location>
        <begin position="20"/>
        <end position="38"/>
    </location>
</feature>
<feature type="transmembrane region" description="Helical" evidence="6">
    <location>
        <begin position="202"/>
        <end position="224"/>
    </location>
</feature>
<keyword evidence="4 6" id="KW-1133">Transmembrane helix</keyword>
<evidence type="ECO:0000313" key="8">
    <source>
        <dbReference type="EMBL" id="OLR54858.1"/>
    </source>
</evidence>
<keyword evidence="3 6" id="KW-0812">Transmembrane</keyword>
<accession>A0A1Q9JF82</accession>
<dbReference type="InterPro" id="IPR032816">
    <property type="entry name" value="VTT_dom"/>
</dbReference>
<dbReference type="AlphaFoldDB" id="A0A1Q9JF82"/>
<feature type="transmembrane region" description="Helical" evidence="6">
    <location>
        <begin position="176"/>
        <end position="196"/>
    </location>
</feature>
<dbReference type="PANTHER" id="PTHR12677">
    <property type="entry name" value="GOLGI APPARATUS MEMBRANE PROTEIN TVP38-RELATED"/>
    <property type="match status" value="1"/>
</dbReference>
<evidence type="ECO:0000256" key="3">
    <source>
        <dbReference type="ARBA" id="ARBA00022692"/>
    </source>
</evidence>
<evidence type="ECO:0000259" key="7">
    <source>
        <dbReference type="Pfam" id="PF09335"/>
    </source>
</evidence>
<evidence type="ECO:0000256" key="5">
    <source>
        <dbReference type="ARBA" id="ARBA00023136"/>
    </source>
</evidence>
<keyword evidence="9" id="KW-1185">Reference proteome</keyword>
<keyword evidence="5 6" id="KW-0472">Membrane</keyword>
<keyword evidence="2 6" id="KW-1003">Cell membrane</keyword>
<comment type="subcellular location">
    <subcellularLocation>
        <location evidence="1 6">Cell membrane</location>
        <topology evidence="1 6">Multi-pass membrane protein</topology>
    </subcellularLocation>
</comment>
<evidence type="ECO:0000256" key="4">
    <source>
        <dbReference type="ARBA" id="ARBA00022989"/>
    </source>
</evidence>
<sequence length="240" mass="26835">MSDKKSRGQRLRRALTILKFAVLIAIVVALPIYIIICQRDVISRFRSYTDVIHYLRGFGIKSVLIYLAAEILQIVVSVLPGEVFQFAAGSVFGFFPGLILTLAGCAAGETVSYYLARFLGEDGLELILGKERMGKYVSRFNSEKAYILTFLIYLIPGIPKDLVCYAAGISHMKFRAFLLLSLVGRIPALCGCLLFGDMMMKGNYRGMIVIGAVCGVILLLCFIFRKRVNRFIDQIYEKIS</sequence>
<dbReference type="Pfam" id="PF09335">
    <property type="entry name" value="VTT_dom"/>
    <property type="match status" value="1"/>
</dbReference>
<dbReference type="RefSeq" id="WP_075711877.1">
    <property type="nucleotide sequence ID" value="NZ_MJIE01000001.1"/>
</dbReference>
<gene>
    <name evidence="8" type="ORF">BHK98_01435</name>
</gene>
<name>A0A1Q9JF82_9FIRM</name>
<evidence type="ECO:0000256" key="6">
    <source>
        <dbReference type="RuleBase" id="RU366058"/>
    </source>
</evidence>
<dbReference type="EMBL" id="MJIE01000001">
    <property type="protein sequence ID" value="OLR54858.1"/>
    <property type="molecule type" value="Genomic_DNA"/>
</dbReference>
<dbReference type="OrthoDB" id="3173541at2"/>
<dbReference type="Proteomes" id="UP000187404">
    <property type="component" value="Unassembled WGS sequence"/>
</dbReference>
<dbReference type="InterPro" id="IPR015414">
    <property type="entry name" value="TMEM64"/>
</dbReference>
<feature type="transmembrane region" description="Helical" evidence="6">
    <location>
        <begin position="145"/>
        <end position="164"/>
    </location>
</feature>